<proteinExistence type="predicted"/>
<dbReference type="Pfam" id="PF12802">
    <property type="entry name" value="MarR_2"/>
    <property type="match status" value="1"/>
</dbReference>
<comment type="caution">
    <text evidence="2">The sequence shown here is derived from an EMBL/GenBank/DDBJ whole genome shotgun (WGS) entry which is preliminary data.</text>
</comment>
<name>A0A2N3PQ77_9PROT</name>
<evidence type="ECO:0000313" key="2">
    <source>
        <dbReference type="EMBL" id="PKU22556.1"/>
    </source>
</evidence>
<dbReference type="PANTHER" id="PTHR33164">
    <property type="entry name" value="TRANSCRIPTIONAL REGULATOR, MARR FAMILY"/>
    <property type="match status" value="1"/>
</dbReference>
<dbReference type="SMART" id="SM00347">
    <property type="entry name" value="HTH_MARR"/>
    <property type="match status" value="1"/>
</dbReference>
<protein>
    <submittedName>
        <fullName evidence="2">MarR family transcriptional regulator</fullName>
    </submittedName>
</protein>
<dbReference type="EMBL" id="PIUM01000030">
    <property type="protein sequence ID" value="PKU22556.1"/>
    <property type="molecule type" value="Genomic_DNA"/>
</dbReference>
<dbReference type="InterPro" id="IPR039422">
    <property type="entry name" value="MarR/SlyA-like"/>
</dbReference>
<dbReference type="InterPro" id="IPR036390">
    <property type="entry name" value="WH_DNA-bd_sf"/>
</dbReference>
<accession>A0A2N3PQ77</accession>
<evidence type="ECO:0000313" key="3">
    <source>
        <dbReference type="Proteomes" id="UP000233293"/>
    </source>
</evidence>
<dbReference type="Gene3D" id="1.10.10.10">
    <property type="entry name" value="Winged helix-like DNA-binding domain superfamily/Winged helix DNA-binding domain"/>
    <property type="match status" value="1"/>
</dbReference>
<dbReference type="Proteomes" id="UP000233293">
    <property type="component" value="Unassembled WGS sequence"/>
</dbReference>
<gene>
    <name evidence="2" type="ORF">CWS72_21120</name>
</gene>
<dbReference type="GO" id="GO:0006950">
    <property type="term" value="P:response to stress"/>
    <property type="evidence" value="ECO:0007669"/>
    <property type="project" value="TreeGrafter"/>
</dbReference>
<evidence type="ECO:0000259" key="1">
    <source>
        <dbReference type="PROSITE" id="PS50995"/>
    </source>
</evidence>
<sequence>MSHYGDDAVISGWHSRMMGEAAPKGCTCFRLRRTTRSMTRLYDAHLKVVDLTLTQYSVLAKLTGDVAPDMHRLAAVMGMDRTSLSRTLAPLEARGLIESAPGDDRRSRIVRLTETGKLLHREAEHHWRAAQDEIRERMGGRDLAQLHRLLDLVCERLAADPSE</sequence>
<organism evidence="2 3">
    <name type="scientific">Telmatospirillum siberiense</name>
    <dbReference type="NCBI Taxonomy" id="382514"/>
    <lineage>
        <taxon>Bacteria</taxon>
        <taxon>Pseudomonadati</taxon>
        <taxon>Pseudomonadota</taxon>
        <taxon>Alphaproteobacteria</taxon>
        <taxon>Rhodospirillales</taxon>
        <taxon>Rhodospirillaceae</taxon>
        <taxon>Telmatospirillum</taxon>
    </lineage>
</organism>
<reference evidence="3" key="1">
    <citation type="submission" date="2017-12" db="EMBL/GenBank/DDBJ databases">
        <title>Draft genome sequence of Telmatospirillum siberiense 26-4b1T, an acidotolerant peatland alphaproteobacterium potentially involved in sulfur cycling.</title>
        <authorList>
            <person name="Hausmann B."/>
            <person name="Pjevac P."/>
            <person name="Schreck K."/>
            <person name="Herbold C.W."/>
            <person name="Daims H."/>
            <person name="Wagner M."/>
            <person name="Pester M."/>
            <person name="Loy A."/>
        </authorList>
    </citation>
    <scope>NUCLEOTIDE SEQUENCE [LARGE SCALE GENOMIC DNA]</scope>
    <source>
        <strain evidence="3">26-4b1</strain>
    </source>
</reference>
<dbReference type="GO" id="GO:0003700">
    <property type="term" value="F:DNA-binding transcription factor activity"/>
    <property type="evidence" value="ECO:0007669"/>
    <property type="project" value="InterPro"/>
</dbReference>
<dbReference type="InterPro" id="IPR000835">
    <property type="entry name" value="HTH_MarR-typ"/>
</dbReference>
<dbReference type="SUPFAM" id="SSF46785">
    <property type="entry name" value="Winged helix' DNA-binding domain"/>
    <property type="match status" value="1"/>
</dbReference>
<keyword evidence="3" id="KW-1185">Reference proteome</keyword>
<dbReference type="InterPro" id="IPR036388">
    <property type="entry name" value="WH-like_DNA-bd_sf"/>
</dbReference>
<feature type="domain" description="HTH marR-type" evidence="1">
    <location>
        <begin position="24"/>
        <end position="155"/>
    </location>
</feature>
<dbReference type="PROSITE" id="PS50995">
    <property type="entry name" value="HTH_MARR_2"/>
    <property type="match status" value="1"/>
</dbReference>
<dbReference type="AlphaFoldDB" id="A0A2N3PQ77"/>
<dbReference type="PANTHER" id="PTHR33164:SF105">
    <property type="entry name" value="TRANSCRIPTIONAL REPRESSOR PROTEIN-RELATED"/>
    <property type="match status" value="1"/>
</dbReference>